<sequence>MSSREAQQLIEKMNKTIAAANQAVAEEERLSHFLVLAIAKARTERSLRRKLEVRRVESELRCVLGRAASLMLAAELAQQDFEEFLERANEEPVVDEGEQNNANEESAGGPGAAN</sequence>
<evidence type="ECO:0000313" key="4">
    <source>
        <dbReference type="Proteomes" id="UP000835052"/>
    </source>
</evidence>
<keyword evidence="1" id="KW-0175">Coiled coil</keyword>
<feature type="region of interest" description="Disordered" evidence="2">
    <location>
        <begin position="87"/>
        <end position="114"/>
    </location>
</feature>
<gene>
    <name evidence="3" type="ORF">CAUJ_LOCUS6957</name>
</gene>
<reference evidence="3" key="1">
    <citation type="submission" date="2020-10" db="EMBL/GenBank/DDBJ databases">
        <authorList>
            <person name="Kikuchi T."/>
        </authorList>
    </citation>
    <scope>NUCLEOTIDE SEQUENCE</scope>
    <source>
        <strain evidence="3">NKZ352</strain>
    </source>
</reference>
<evidence type="ECO:0000256" key="2">
    <source>
        <dbReference type="SAM" id="MobiDB-lite"/>
    </source>
</evidence>
<dbReference type="Proteomes" id="UP000835052">
    <property type="component" value="Unassembled WGS sequence"/>
</dbReference>
<name>A0A8S1H940_9PELO</name>
<organism evidence="3 4">
    <name type="scientific">Caenorhabditis auriculariae</name>
    <dbReference type="NCBI Taxonomy" id="2777116"/>
    <lineage>
        <taxon>Eukaryota</taxon>
        <taxon>Metazoa</taxon>
        <taxon>Ecdysozoa</taxon>
        <taxon>Nematoda</taxon>
        <taxon>Chromadorea</taxon>
        <taxon>Rhabditida</taxon>
        <taxon>Rhabditina</taxon>
        <taxon>Rhabditomorpha</taxon>
        <taxon>Rhabditoidea</taxon>
        <taxon>Rhabditidae</taxon>
        <taxon>Peloderinae</taxon>
        <taxon>Caenorhabditis</taxon>
    </lineage>
</organism>
<evidence type="ECO:0000313" key="3">
    <source>
        <dbReference type="EMBL" id="CAD6191038.1"/>
    </source>
</evidence>
<feature type="coiled-coil region" evidence="1">
    <location>
        <begin position="3"/>
        <end position="30"/>
    </location>
</feature>
<dbReference type="EMBL" id="CAJGYM010000019">
    <property type="protein sequence ID" value="CAD6191038.1"/>
    <property type="molecule type" value="Genomic_DNA"/>
</dbReference>
<evidence type="ECO:0000256" key="1">
    <source>
        <dbReference type="SAM" id="Coils"/>
    </source>
</evidence>
<protein>
    <submittedName>
        <fullName evidence="3">Uncharacterized protein</fullName>
    </submittedName>
</protein>
<keyword evidence="4" id="KW-1185">Reference proteome</keyword>
<dbReference type="AlphaFoldDB" id="A0A8S1H940"/>
<proteinExistence type="predicted"/>
<accession>A0A8S1H940</accession>
<comment type="caution">
    <text evidence="3">The sequence shown here is derived from an EMBL/GenBank/DDBJ whole genome shotgun (WGS) entry which is preliminary data.</text>
</comment>